<accession>A0A0D1XF33</accession>
<name>A0A0D1XF33_9PEZI</name>
<feature type="region of interest" description="Disordered" evidence="1">
    <location>
        <begin position="67"/>
        <end position="109"/>
    </location>
</feature>
<organism evidence="2 3">
    <name type="scientific">Verruconis gallopava</name>
    <dbReference type="NCBI Taxonomy" id="253628"/>
    <lineage>
        <taxon>Eukaryota</taxon>
        <taxon>Fungi</taxon>
        <taxon>Dikarya</taxon>
        <taxon>Ascomycota</taxon>
        <taxon>Pezizomycotina</taxon>
        <taxon>Dothideomycetes</taxon>
        <taxon>Pleosporomycetidae</taxon>
        <taxon>Venturiales</taxon>
        <taxon>Sympoventuriaceae</taxon>
        <taxon>Verruconis</taxon>
    </lineage>
</organism>
<dbReference type="AlphaFoldDB" id="A0A0D1XF33"/>
<dbReference type="GeneID" id="27315552"/>
<evidence type="ECO:0000256" key="1">
    <source>
        <dbReference type="SAM" id="MobiDB-lite"/>
    </source>
</evidence>
<dbReference type="EMBL" id="KN847559">
    <property type="protein sequence ID" value="KIW00816.1"/>
    <property type="molecule type" value="Genomic_DNA"/>
</dbReference>
<sequence>MPNKLDALTHQTFRMLSTIFLRIFAIVVATAAAAALPTPQFANSSRPAGQFAARNIIRRSNIVLPSIPEEPNDLSSPRISDDPGLSAMYRGSTKSSKRHAESKGIPRDGVIEYPVTTIERQLPPRNSLAKREDQPGPIPVSIGRGYSSSGSIGNHISKSGRREAQPVGRGGGTGRNRADPYIVKRRTPAVRAEPRLPPRMLVVKAPTSRNDPHGEHPLPVRSTHAV</sequence>
<evidence type="ECO:0000313" key="3">
    <source>
        <dbReference type="Proteomes" id="UP000053259"/>
    </source>
</evidence>
<proteinExistence type="predicted"/>
<keyword evidence="3" id="KW-1185">Reference proteome</keyword>
<dbReference type="Proteomes" id="UP000053259">
    <property type="component" value="Unassembled WGS sequence"/>
</dbReference>
<evidence type="ECO:0000313" key="2">
    <source>
        <dbReference type="EMBL" id="KIW00816.1"/>
    </source>
</evidence>
<dbReference type="RefSeq" id="XP_016210685.1">
    <property type="nucleotide sequence ID" value="XM_016361359.1"/>
</dbReference>
<feature type="compositionally biased region" description="Basic and acidic residues" evidence="1">
    <location>
        <begin position="98"/>
        <end position="109"/>
    </location>
</feature>
<dbReference type="VEuPathDB" id="FungiDB:PV09_07579"/>
<feature type="region of interest" description="Disordered" evidence="1">
    <location>
        <begin position="121"/>
        <end position="226"/>
    </location>
</feature>
<gene>
    <name evidence="2" type="ORF">PV09_07579</name>
</gene>
<protein>
    <submittedName>
        <fullName evidence="2">Uncharacterized protein</fullName>
    </submittedName>
</protein>
<dbReference type="InParanoid" id="A0A0D1XF33"/>
<feature type="compositionally biased region" description="Low complexity" evidence="1">
    <location>
        <begin position="141"/>
        <end position="153"/>
    </location>
</feature>
<reference evidence="2 3" key="1">
    <citation type="submission" date="2015-01" db="EMBL/GenBank/DDBJ databases">
        <title>The Genome Sequence of Ochroconis gallopava CBS43764.</title>
        <authorList>
            <consortium name="The Broad Institute Genomics Platform"/>
            <person name="Cuomo C."/>
            <person name="de Hoog S."/>
            <person name="Gorbushina A."/>
            <person name="Stielow B."/>
            <person name="Teixiera M."/>
            <person name="Abouelleil A."/>
            <person name="Chapman S.B."/>
            <person name="Priest M."/>
            <person name="Young S.K."/>
            <person name="Wortman J."/>
            <person name="Nusbaum C."/>
            <person name="Birren B."/>
        </authorList>
    </citation>
    <scope>NUCLEOTIDE SEQUENCE [LARGE SCALE GENOMIC DNA]</scope>
    <source>
        <strain evidence="2 3">CBS 43764</strain>
    </source>
</reference>
<dbReference type="HOGENOM" id="CLU_1225591_0_0_1"/>